<keyword evidence="2" id="KW-1185">Reference proteome</keyword>
<accession>A0A5C5WZH2</accession>
<evidence type="ECO:0000313" key="2">
    <source>
        <dbReference type="Proteomes" id="UP000317243"/>
    </source>
</evidence>
<gene>
    <name evidence="1" type="ORF">KOR42_29530</name>
</gene>
<organism evidence="1 2">
    <name type="scientific">Thalassoglobus neptunius</name>
    <dbReference type="NCBI Taxonomy" id="1938619"/>
    <lineage>
        <taxon>Bacteria</taxon>
        <taxon>Pseudomonadati</taxon>
        <taxon>Planctomycetota</taxon>
        <taxon>Planctomycetia</taxon>
        <taxon>Planctomycetales</taxon>
        <taxon>Planctomycetaceae</taxon>
        <taxon>Thalassoglobus</taxon>
    </lineage>
</organism>
<proteinExistence type="predicted"/>
<dbReference type="AlphaFoldDB" id="A0A5C5WZH2"/>
<reference evidence="1 2" key="1">
    <citation type="submission" date="2019-02" db="EMBL/GenBank/DDBJ databases">
        <title>Deep-cultivation of Planctomycetes and their phenomic and genomic characterization uncovers novel biology.</title>
        <authorList>
            <person name="Wiegand S."/>
            <person name="Jogler M."/>
            <person name="Boedeker C."/>
            <person name="Pinto D."/>
            <person name="Vollmers J."/>
            <person name="Rivas-Marin E."/>
            <person name="Kohn T."/>
            <person name="Peeters S.H."/>
            <person name="Heuer A."/>
            <person name="Rast P."/>
            <person name="Oberbeckmann S."/>
            <person name="Bunk B."/>
            <person name="Jeske O."/>
            <person name="Meyerdierks A."/>
            <person name="Storesund J.E."/>
            <person name="Kallscheuer N."/>
            <person name="Luecker S."/>
            <person name="Lage O.M."/>
            <person name="Pohl T."/>
            <person name="Merkel B.J."/>
            <person name="Hornburger P."/>
            <person name="Mueller R.-W."/>
            <person name="Bruemmer F."/>
            <person name="Labrenz M."/>
            <person name="Spormann A.M."/>
            <person name="Op Den Camp H."/>
            <person name="Overmann J."/>
            <person name="Amann R."/>
            <person name="Jetten M.S.M."/>
            <person name="Mascher T."/>
            <person name="Medema M.H."/>
            <person name="Devos D.P."/>
            <person name="Kaster A.-K."/>
            <person name="Ovreas L."/>
            <person name="Rohde M."/>
            <person name="Galperin M.Y."/>
            <person name="Jogler C."/>
        </authorList>
    </citation>
    <scope>NUCLEOTIDE SEQUENCE [LARGE SCALE GENOMIC DNA]</scope>
    <source>
        <strain evidence="1 2">KOR42</strain>
    </source>
</reference>
<sequence length="65" mass="7015">MFQVLDVIQHAACSCLFSNAESTSVNEIHSTPTIAKQGRSGKTEVQSQASYSSHFEVAHICLSVC</sequence>
<evidence type="ECO:0000313" key="1">
    <source>
        <dbReference type="EMBL" id="TWT55325.1"/>
    </source>
</evidence>
<dbReference type="Proteomes" id="UP000317243">
    <property type="component" value="Unassembled WGS sequence"/>
</dbReference>
<comment type="caution">
    <text evidence="1">The sequence shown here is derived from an EMBL/GenBank/DDBJ whole genome shotgun (WGS) entry which is preliminary data.</text>
</comment>
<protein>
    <submittedName>
        <fullName evidence="1">Uncharacterized protein</fullName>
    </submittedName>
</protein>
<name>A0A5C5WZH2_9PLAN</name>
<dbReference type="EMBL" id="SIHI01000005">
    <property type="protein sequence ID" value="TWT55325.1"/>
    <property type="molecule type" value="Genomic_DNA"/>
</dbReference>